<keyword evidence="5" id="KW-1185">Reference proteome</keyword>
<dbReference type="InterPro" id="IPR000873">
    <property type="entry name" value="AMP-dep_synth/lig_dom"/>
</dbReference>
<evidence type="ECO:0000259" key="3">
    <source>
        <dbReference type="SMART" id="SM00823"/>
    </source>
</evidence>
<dbReference type="SUPFAM" id="SSF51735">
    <property type="entry name" value="NAD(P)-binding Rossmann-fold domains"/>
    <property type="match status" value="1"/>
</dbReference>
<reference evidence="4" key="1">
    <citation type="submission" date="2020-11" db="EMBL/GenBank/DDBJ databases">
        <authorList>
            <consortium name="DOE Joint Genome Institute"/>
            <person name="Ahrendt S."/>
            <person name="Riley R."/>
            <person name="Andreopoulos W."/>
            <person name="LaButti K."/>
            <person name="Pangilinan J."/>
            <person name="Ruiz-duenas F.J."/>
            <person name="Barrasa J.M."/>
            <person name="Sanchez-Garcia M."/>
            <person name="Camarero S."/>
            <person name="Miyauchi S."/>
            <person name="Serrano A."/>
            <person name="Linde D."/>
            <person name="Babiker R."/>
            <person name="Drula E."/>
            <person name="Ayuso-Fernandez I."/>
            <person name="Pacheco R."/>
            <person name="Padilla G."/>
            <person name="Ferreira P."/>
            <person name="Barriuso J."/>
            <person name="Kellner H."/>
            <person name="Castanera R."/>
            <person name="Alfaro M."/>
            <person name="Ramirez L."/>
            <person name="Pisabarro A.G."/>
            <person name="Kuo A."/>
            <person name="Tritt A."/>
            <person name="Lipzen A."/>
            <person name="He G."/>
            <person name="Yan M."/>
            <person name="Ng V."/>
            <person name="Cullen D."/>
            <person name="Martin F."/>
            <person name="Rosso M.-N."/>
            <person name="Henrissat B."/>
            <person name="Hibbett D."/>
            <person name="Martinez A.T."/>
            <person name="Grigoriev I.V."/>
        </authorList>
    </citation>
    <scope>NUCLEOTIDE SEQUENCE</scope>
    <source>
        <strain evidence="4">AH 44721</strain>
    </source>
</reference>
<evidence type="ECO:0000256" key="1">
    <source>
        <dbReference type="ARBA" id="ARBA00022450"/>
    </source>
</evidence>
<keyword evidence="1" id="KW-0596">Phosphopantetheine</keyword>
<accession>A0A9P5NPZ2</accession>
<sequence length="1084" mass="119079">MDSRVFPPTDGSVTLPETVDFHWKHNPNHSVYVFSEDGKPERTKITALEFGRATDRVAHHVRPGRTGLEGEVIAFVALSDTLLYQAVTIGIMRAGLVPYPMSPRNTAAAVIKLMKDTACHRLITTRETLRPLIDEITAEVSKEETPYSLSIEEVPPLAEIFPNLGIETAEDPFEPYPTAPRPPLDDVMLYLHSSGSTGWPKTVKQTFRSMVHWASFAPIADNRNYRPLLTLGAMALPPFHTLGLAVQTLVGLYSMVPIGLYPPIATTPHSMPMIPTPGNILDHLVRSGCNCLIIIPALLQIWSQDKKAIDILSQLEYAAYSGGAVPSKLGNLLTENGVTLIAIYGATEFGALSHFIRKEGDKNDWEYMDLTSDLVNIRWDPQGDGTYECQLIRTETHHTSIENLPDVRGYATSDLWVPHHTKPHLWKIVGRRDDVIVHTSGEKTVPAPMEDIIMSSPYIMGTVMFGRDYDQTGVLIELKPAYAVDPSNERDLITVRNTLWPIIEEANKVAPAFSRIFKEMILVTSPSKPLPRAGKGTVMRKAALTAYQAEIEEIYAKVEATAKVEAVVPPASWVAKNVMAWLKAQIEEIHSAHTFSVSGDLFEQGMDSLSATILRRRIVGAMQSKEAQKAAQLVSQTTIYSHPTIERLSEFLVGIVADPDNFVLSASRSDAIDAMITKYTSGLSQPIDLNKLAVPPADAAVVLLTGSTGNLGAQLLESLLQDPKVKTVYTLDRPATSSSIASRQALRFADKGLDATVLNSPRLVLLEGETSHKNLGLKSAVYEKLRNSVTTIIHNAWRLDFNLGLASFEPNIQGTRNLIDLARSSPYGSSVKILFTSSISSTFSWDKTQGPYPEEVVEDPRYAVGNGYGESKYVSERILAQSGVQTAVFRIGQISGGLPNGAWATTDWVPILVKSSVRLGALPEAVGFSSWVPMHSVAQTILDIALSEKPTSPALNIVHPRPVTWNSVMGSINDALVQEGVIPNKLPIVDFTTWFSHLESHSRSSLEDVLKEIPAIKLLDFFRGIVQMDQGIRTQGLEDVEVGGLASLSTDKIQSISQTMKDLPPISHSDASLWISYWKNSRFL</sequence>
<dbReference type="InterPro" id="IPR020845">
    <property type="entry name" value="AMP-binding_CS"/>
</dbReference>
<dbReference type="InterPro" id="IPR020806">
    <property type="entry name" value="PKS_PP-bd"/>
</dbReference>
<dbReference type="PANTHER" id="PTHR43439:SF2">
    <property type="entry name" value="ENZYME, PUTATIVE (JCVI)-RELATED"/>
    <property type="match status" value="1"/>
</dbReference>
<dbReference type="PANTHER" id="PTHR43439">
    <property type="entry name" value="PHENYLACETATE-COENZYME A LIGASE"/>
    <property type="match status" value="1"/>
</dbReference>
<dbReference type="Gene3D" id="3.40.50.720">
    <property type="entry name" value="NAD(P)-binding Rossmann-like Domain"/>
    <property type="match status" value="1"/>
</dbReference>
<comment type="caution">
    <text evidence="4">The sequence shown here is derived from an EMBL/GenBank/DDBJ whole genome shotgun (WGS) entry which is preliminary data.</text>
</comment>
<dbReference type="Pfam" id="PF23562">
    <property type="entry name" value="AMP-binding_C_3"/>
    <property type="match status" value="1"/>
</dbReference>
<keyword evidence="2" id="KW-0597">Phosphoprotein</keyword>
<dbReference type="SUPFAM" id="SSF47336">
    <property type="entry name" value="ACP-like"/>
    <property type="match status" value="1"/>
</dbReference>
<dbReference type="Gene3D" id="1.10.1200.10">
    <property type="entry name" value="ACP-like"/>
    <property type="match status" value="1"/>
</dbReference>
<evidence type="ECO:0000313" key="5">
    <source>
        <dbReference type="Proteomes" id="UP000724874"/>
    </source>
</evidence>
<dbReference type="InterPro" id="IPR051414">
    <property type="entry name" value="Adenylate-forming_Reductase"/>
</dbReference>
<dbReference type="AlphaFoldDB" id="A0A9P5NPZ2"/>
<evidence type="ECO:0000313" key="4">
    <source>
        <dbReference type="EMBL" id="KAF8901181.1"/>
    </source>
</evidence>
<dbReference type="InterPro" id="IPR013120">
    <property type="entry name" value="FAR_NAD-bd"/>
</dbReference>
<dbReference type="InterPro" id="IPR036291">
    <property type="entry name" value="NAD(P)-bd_dom_sf"/>
</dbReference>
<dbReference type="Proteomes" id="UP000724874">
    <property type="component" value="Unassembled WGS sequence"/>
</dbReference>
<protein>
    <submittedName>
        <fullName evidence="4">Acetyl-CoA synthetase-like protein</fullName>
    </submittedName>
</protein>
<dbReference type="Pfam" id="PF07993">
    <property type="entry name" value="NAD_binding_4"/>
    <property type="match status" value="1"/>
</dbReference>
<evidence type="ECO:0000256" key="2">
    <source>
        <dbReference type="ARBA" id="ARBA00022553"/>
    </source>
</evidence>
<feature type="domain" description="Polyketide synthase-like phosphopantetheine-binding" evidence="3">
    <location>
        <begin position="579"/>
        <end position="656"/>
    </location>
</feature>
<dbReference type="EMBL" id="JADNYJ010000043">
    <property type="protein sequence ID" value="KAF8901181.1"/>
    <property type="molecule type" value="Genomic_DNA"/>
</dbReference>
<dbReference type="Pfam" id="PF00501">
    <property type="entry name" value="AMP-binding"/>
    <property type="match status" value="1"/>
</dbReference>
<organism evidence="4 5">
    <name type="scientific">Gymnopilus junonius</name>
    <name type="common">Spectacular rustgill mushroom</name>
    <name type="synonym">Gymnopilus spectabilis subsp. junonius</name>
    <dbReference type="NCBI Taxonomy" id="109634"/>
    <lineage>
        <taxon>Eukaryota</taxon>
        <taxon>Fungi</taxon>
        <taxon>Dikarya</taxon>
        <taxon>Basidiomycota</taxon>
        <taxon>Agaricomycotina</taxon>
        <taxon>Agaricomycetes</taxon>
        <taxon>Agaricomycetidae</taxon>
        <taxon>Agaricales</taxon>
        <taxon>Agaricineae</taxon>
        <taxon>Hymenogastraceae</taxon>
        <taxon>Gymnopilus</taxon>
    </lineage>
</organism>
<dbReference type="InterPro" id="IPR042099">
    <property type="entry name" value="ANL_N_sf"/>
</dbReference>
<gene>
    <name evidence="4" type="ORF">CPB84DRAFT_1777976</name>
</gene>
<name>A0A9P5NPZ2_GYMJU</name>
<dbReference type="PROSITE" id="PS00455">
    <property type="entry name" value="AMP_BINDING"/>
    <property type="match status" value="1"/>
</dbReference>
<dbReference type="GO" id="GO:0031177">
    <property type="term" value="F:phosphopantetheine binding"/>
    <property type="evidence" value="ECO:0007669"/>
    <property type="project" value="InterPro"/>
</dbReference>
<dbReference type="SUPFAM" id="SSF56801">
    <property type="entry name" value="Acetyl-CoA synthetase-like"/>
    <property type="match status" value="1"/>
</dbReference>
<dbReference type="InterPro" id="IPR036736">
    <property type="entry name" value="ACP-like_sf"/>
</dbReference>
<dbReference type="OrthoDB" id="429813at2759"/>
<dbReference type="Gene3D" id="3.40.50.12780">
    <property type="entry name" value="N-terminal domain of ligase-like"/>
    <property type="match status" value="1"/>
</dbReference>
<dbReference type="SMART" id="SM00823">
    <property type="entry name" value="PKS_PP"/>
    <property type="match status" value="1"/>
</dbReference>
<proteinExistence type="predicted"/>